<dbReference type="InterPro" id="IPR053169">
    <property type="entry name" value="MUG_Protein"/>
</dbReference>
<dbReference type="InterPro" id="IPR005198">
    <property type="entry name" value="Glyco_hydro_76"/>
</dbReference>
<dbReference type="RefSeq" id="WP_190302323.1">
    <property type="nucleotide sequence ID" value="NZ_JACOIJ010000019.1"/>
</dbReference>
<evidence type="ECO:0000313" key="1">
    <source>
        <dbReference type="EMBL" id="MBD1430019.1"/>
    </source>
</evidence>
<dbReference type="InterPro" id="IPR014512">
    <property type="entry name" value="O_gly_hydro"/>
</dbReference>
<organism evidence="1 2">
    <name type="scientific">Sphingobacterium litopenaei</name>
    <dbReference type="NCBI Taxonomy" id="2763500"/>
    <lineage>
        <taxon>Bacteria</taxon>
        <taxon>Pseudomonadati</taxon>
        <taxon>Bacteroidota</taxon>
        <taxon>Sphingobacteriia</taxon>
        <taxon>Sphingobacteriales</taxon>
        <taxon>Sphingobacteriaceae</taxon>
        <taxon>Sphingobacterium</taxon>
    </lineage>
</organism>
<protein>
    <submittedName>
        <fullName evidence="1">Glycoside hydrolase family 76 protein</fullName>
    </submittedName>
</protein>
<evidence type="ECO:0000313" key="2">
    <source>
        <dbReference type="Proteomes" id="UP000651271"/>
    </source>
</evidence>
<comment type="caution">
    <text evidence="1">The sequence shown here is derived from an EMBL/GenBank/DDBJ whole genome shotgun (WGS) entry which is preliminary data.</text>
</comment>
<accession>A0ABR7YFF3</accession>
<dbReference type="PIRSF" id="PIRSF021505">
    <property type="entry name" value="O_gly_hdrol"/>
    <property type="match status" value="1"/>
</dbReference>
<dbReference type="Pfam" id="PF03663">
    <property type="entry name" value="Glyco_hydro_76"/>
    <property type="match status" value="1"/>
</dbReference>
<dbReference type="InterPro" id="IPR008928">
    <property type="entry name" value="6-hairpin_glycosidase_sf"/>
</dbReference>
<dbReference type="EMBL" id="JACOIJ010000019">
    <property type="protein sequence ID" value="MBD1430019.1"/>
    <property type="molecule type" value="Genomic_DNA"/>
</dbReference>
<gene>
    <name evidence="1" type="ORF">H8B04_10655</name>
</gene>
<proteinExistence type="predicted"/>
<reference evidence="1 2" key="1">
    <citation type="submission" date="2020-08" db="EMBL/GenBank/DDBJ databases">
        <title>Sphingobacterium sp. DN04309 isolated from aquaculture water.</title>
        <authorList>
            <person name="Zhang M."/>
        </authorList>
    </citation>
    <scope>NUCLEOTIDE SEQUENCE [LARGE SCALE GENOMIC DNA]</scope>
    <source>
        <strain evidence="1 2">DN04309</strain>
    </source>
</reference>
<sequence>MKKILILSIISCALWMNSCGKIEDEYQFDNEITTPYAEMADKATNTLISGFWNDEGYFNYGNDGSNRGFQYWPNAHAMDVVIDAFERTNDTKYSVYFDKWFDGVKAKNGGSYYNIYYDDMQWNALTMLRLYEITKEQKYLDAVLLLWNDIIKGWNTEFAGGGLAWKKDMLYSKNACSNGPASVLAARLYKLTKDETYLDWAISIYEWQKDYLFDRSTGAVYDNINGQTDVLNKVALTYNQGTFLGTAVELYTITKDPLYLNDGQKIANYTITKCIDPANNILRNEGSGDGGLFKGIFIRYFVKYLKLEGIQDGYRTKFENFLKHNVKTAWQLGNLEGVYLFGPSWAQSPVGTTELTSQSSAAMLFEGITLLNK</sequence>
<keyword evidence="2" id="KW-1185">Reference proteome</keyword>
<name>A0ABR7YFF3_9SPHI</name>
<dbReference type="SUPFAM" id="SSF48208">
    <property type="entry name" value="Six-hairpin glycosidases"/>
    <property type="match status" value="1"/>
</dbReference>
<dbReference type="PANTHER" id="PTHR47791:SF3">
    <property type="entry name" value="MEIOTICALLY UP-REGULATED GENE 191 PROTEIN"/>
    <property type="match status" value="1"/>
</dbReference>
<keyword evidence="1" id="KW-0378">Hydrolase</keyword>
<dbReference type="GO" id="GO:0016787">
    <property type="term" value="F:hydrolase activity"/>
    <property type="evidence" value="ECO:0007669"/>
    <property type="project" value="UniProtKB-KW"/>
</dbReference>
<dbReference type="Gene3D" id="1.50.10.20">
    <property type="match status" value="1"/>
</dbReference>
<dbReference type="Proteomes" id="UP000651271">
    <property type="component" value="Unassembled WGS sequence"/>
</dbReference>
<dbReference type="PANTHER" id="PTHR47791">
    <property type="entry name" value="MEIOTICALLY UP-REGULATED GENE 191 PROTEIN"/>
    <property type="match status" value="1"/>
</dbReference>